<dbReference type="SUPFAM" id="SSF46689">
    <property type="entry name" value="Homeodomain-like"/>
    <property type="match status" value="1"/>
</dbReference>
<evidence type="ECO:0000256" key="2">
    <source>
        <dbReference type="ARBA" id="ARBA00023125"/>
    </source>
</evidence>
<protein>
    <recommendedName>
        <fullName evidence="5">HTH tetR-type domain-containing protein</fullName>
    </recommendedName>
</protein>
<dbReference type="Gene3D" id="1.10.357.10">
    <property type="entry name" value="Tetracycline Repressor, domain 2"/>
    <property type="match status" value="1"/>
</dbReference>
<evidence type="ECO:0000259" key="5">
    <source>
        <dbReference type="PROSITE" id="PS50977"/>
    </source>
</evidence>
<gene>
    <name evidence="6" type="ORF">GCM10025780_15970</name>
</gene>
<organism evidence="6 7">
    <name type="scientific">Frondihabitans cladoniiphilus</name>
    <dbReference type="NCBI Taxonomy" id="715785"/>
    <lineage>
        <taxon>Bacteria</taxon>
        <taxon>Bacillati</taxon>
        <taxon>Actinomycetota</taxon>
        <taxon>Actinomycetes</taxon>
        <taxon>Micrococcales</taxon>
        <taxon>Microbacteriaceae</taxon>
        <taxon>Frondihabitans</taxon>
    </lineage>
</organism>
<feature type="domain" description="HTH tetR-type" evidence="5">
    <location>
        <begin position="32"/>
        <end position="92"/>
    </location>
</feature>
<accession>A0ABP8VUP3</accession>
<dbReference type="InterPro" id="IPR009057">
    <property type="entry name" value="Homeodomain-like_sf"/>
</dbReference>
<keyword evidence="3" id="KW-0804">Transcription</keyword>
<dbReference type="InterPro" id="IPR050109">
    <property type="entry name" value="HTH-type_TetR-like_transc_reg"/>
</dbReference>
<evidence type="ECO:0000313" key="6">
    <source>
        <dbReference type="EMBL" id="GAA4672567.1"/>
    </source>
</evidence>
<dbReference type="PANTHER" id="PTHR30055:SF234">
    <property type="entry name" value="HTH-TYPE TRANSCRIPTIONAL REGULATOR BETI"/>
    <property type="match status" value="1"/>
</dbReference>
<keyword evidence="2 4" id="KW-0238">DNA-binding</keyword>
<proteinExistence type="predicted"/>
<dbReference type="EMBL" id="BAABLM010000002">
    <property type="protein sequence ID" value="GAA4672567.1"/>
    <property type="molecule type" value="Genomic_DNA"/>
</dbReference>
<keyword evidence="1" id="KW-0805">Transcription regulation</keyword>
<name>A0ABP8VUP3_9MICO</name>
<dbReference type="InterPro" id="IPR001647">
    <property type="entry name" value="HTH_TetR"/>
</dbReference>
<feature type="DNA-binding region" description="H-T-H motif" evidence="4">
    <location>
        <begin position="55"/>
        <end position="74"/>
    </location>
</feature>
<dbReference type="Pfam" id="PF00440">
    <property type="entry name" value="TetR_N"/>
    <property type="match status" value="1"/>
</dbReference>
<sequence>MVEAGIVWSVLAVHDSEGSSMTAELSRAARATEQRSRIETAAYRLFVERGYEATSFQDIARGASTKKQLVQYYFPQKPDLLVLFMRRVLRLAEEVAESRHLMGASRFARLFVVAQIQLSFLFTKAPSLALDILASRRLSTEIVSFDLGWISETMQSTPKEAIEISDGLRMAVGGLYEICFYRLSNDQDIDVQRVAGQMMQSFMTSLGYSTDEAAAELAPYRLDAGMRDSSSDLVHDLVVSSGTGR</sequence>
<dbReference type="Proteomes" id="UP001501295">
    <property type="component" value="Unassembled WGS sequence"/>
</dbReference>
<evidence type="ECO:0000256" key="1">
    <source>
        <dbReference type="ARBA" id="ARBA00023015"/>
    </source>
</evidence>
<comment type="caution">
    <text evidence="6">The sequence shown here is derived from an EMBL/GenBank/DDBJ whole genome shotgun (WGS) entry which is preliminary data.</text>
</comment>
<dbReference type="PROSITE" id="PS50977">
    <property type="entry name" value="HTH_TETR_2"/>
    <property type="match status" value="1"/>
</dbReference>
<keyword evidence="7" id="KW-1185">Reference proteome</keyword>
<evidence type="ECO:0000313" key="7">
    <source>
        <dbReference type="Proteomes" id="UP001501295"/>
    </source>
</evidence>
<dbReference type="PANTHER" id="PTHR30055">
    <property type="entry name" value="HTH-TYPE TRANSCRIPTIONAL REGULATOR RUTR"/>
    <property type="match status" value="1"/>
</dbReference>
<evidence type="ECO:0000256" key="4">
    <source>
        <dbReference type="PROSITE-ProRule" id="PRU00335"/>
    </source>
</evidence>
<evidence type="ECO:0000256" key="3">
    <source>
        <dbReference type="ARBA" id="ARBA00023163"/>
    </source>
</evidence>
<reference evidence="7" key="1">
    <citation type="journal article" date="2019" name="Int. J. Syst. Evol. Microbiol.">
        <title>The Global Catalogue of Microorganisms (GCM) 10K type strain sequencing project: providing services to taxonomists for standard genome sequencing and annotation.</title>
        <authorList>
            <consortium name="The Broad Institute Genomics Platform"/>
            <consortium name="The Broad Institute Genome Sequencing Center for Infectious Disease"/>
            <person name="Wu L."/>
            <person name="Ma J."/>
        </authorList>
    </citation>
    <scope>NUCLEOTIDE SEQUENCE [LARGE SCALE GENOMIC DNA]</scope>
    <source>
        <strain evidence="7">JCM 18956</strain>
    </source>
</reference>